<dbReference type="CDD" id="cd12157">
    <property type="entry name" value="PTDH"/>
    <property type="match status" value="1"/>
</dbReference>
<evidence type="ECO:0000256" key="2">
    <source>
        <dbReference type="ARBA" id="ARBA00023002"/>
    </source>
</evidence>
<dbReference type="GO" id="GO:0051287">
    <property type="term" value="F:NAD binding"/>
    <property type="evidence" value="ECO:0007669"/>
    <property type="project" value="InterPro"/>
</dbReference>
<dbReference type="GO" id="GO:0008465">
    <property type="term" value="F:hydroxypyruvate reductase (NADH) activity"/>
    <property type="evidence" value="ECO:0007669"/>
    <property type="project" value="TreeGrafter"/>
</dbReference>
<evidence type="ECO:0000259" key="4">
    <source>
        <dbReference type="Pfam" id="PF00389"/>
    </source>
</evidence>
<accession>U5DLV6</accession>
<evidence type="ECO:0000259" key="5">
    <source>
        <dbReference type="Pfam" id="PF02826"/>
    </source>
</evidence>
<keyword evidence="2 3" id="KW-0560">Oxidoreductase</keyword>
<dbReference type="Pfam" id="PF00389">
    <property type="entry name" value="2-Hacid_dh"/>
    <property type="match status" value="1"/>
</dbReference>
<dbReference type="Proteomes" id="UP000016960">
    <property type="component" value="Unassembled WGS sequence"/>
</dbReference>
<dbReference type="AlphaFoldDB" id="U5DLV6"/>
<evidence type="ECO:0000313" key="7">
    <source>
        <dbReference type="Proteomes" id="UP000016960"/>
    </source>
</evidence>
<dbReference type="InterPro" id="IPR036291">
    <property type="entry name" value="NAD(P)-bd_dom_sf"/>
</dbReference>
<dbReference type="STRING" id="582515.KR51_00015390"/>
<dbReference type="RefSeq" id="WP_022606226.1">
    <property type="nucleotide sequence ID" value="NZ_ASSJ01000040.1"/>
</dbReference>
<name>U5DLV6_9CHRO</name>
<dbReference type="EC" id="1.1.1.215" evidence="6"/>
<dbReference type="Gene3D" id="3.40.50.720">
    <property type="entry name" value="NAD(P)-binding Rossmann-like Domain"/>
    <property type="match status" value="2"/>
</dbReference>
<dbReference type="InterPro" id="IPR006139">
    <property type="entry name" value="D-isomer_2_OHA_DH_cat_dom"/>
</dbReference>
<dbReference type="PATRIC" id="fig|582515.4.peg.1737"/>
<evidence type="ECO:0000256" key="3">
    <source>
        <dbReference type="RuleBase" id="RU003719"/>
    </source>
</evidence>
<proteinExistence type="inferred from homology"/>
<sequence>MSDVPNRPKVVLTHWVHNEVIQLLSETCTVVANTTREALSRDEICRRSRDADGLMVFMPDSIDKTFLDSCPQLKVIAGALRGYDNFDVESCSDRQIWFTIVPDLLAAPTAELTIGLLIGLARRLLEGDALIRHGKFPGWRPILYGKGLTNKTLGVVGMGKLGRSLAERLQGFQMHLLYADPVPLSAELEKMWQIEAAPLAELLESSDYVVLMVPLQPDTFHLINRERIACMKPGSILINPCRGSVVDEKAVADALASGHLAGYAADVFEMEDWTRCDRPSSIEPRLLQNQNQTFFTPHLGSAVEEIRFEIAMEAAMNLLQALRGDIPRGAVNQINK</sequence>
<dbReference type="OrthoDB" id="9805416at2"/>
<evidence type="ECO:0000256" key="1">
    <source>
        <dbReference type="ARBA" id="ARBA00005854"/>
    </source>
</evidence>
<dbReference type="InterPro" id="IPR050223">
    <property type="entry name" value="D-isomer_2-hydroxyacid_DH"/>
</dbReference>
<dbReference type="GO" id="GO:0030267">
    <property type="term" value="F:glyoxylate reductase (NADPH) activity"/>
    <property type="evidence" value="ECO:0007669"/>
    <property type="project" value="TreeGrafter"/>
</dbReference>
<dbReference type="InterPro" id="IPR006140">
    <property type="entry name" value="D-isomer_DH_NAD-bd"/>
</dbReference>
<dbReference type="PANTHER" id="PTHR10996:SF257">
    <property type="entry name" value="GLYOXYLATE REDUCTASE 1"/>
    <property type="match status" value="1"/>
</dbReference>
<dbReference type="InterPro" id="IPR029753">
    <property type="entry name" value="D-isomer_DH_CS"/>
</dbReference>
<feature type="domain" description="D-isomer specific 2-hydroxyacid dehydrogenase NAD-binding" evidence="5">
    <location>
        <begin position="114"/>
        <end position="300"/>
    </location>
</feature>
<dbReference type="EMBL" id="ASSJ01000040">
    <property type="protein sequence ID" value="ERN41872.1"/>
    <property type="molecule type" value="Genomic_DNA"/>
</dbReference>
<feature type="domain" description="D-isomer specific 2-hydroxyacid dehydrogenase catalytic" evidence="4">
    <location>
        <begin position="10"/>
        <end position="332"/>
    </location>
</feature>
<comment type="caution">
    <text evidence="6">The sequence shown here is derived from an EMBL/GenBank/DDBJ whole genome shotgun (WGS) entry which is preliminary data.</text>
</comment>
<dbReference type="GO" id="GO:0008873">
    <property type="term" value="F:gluconate 2-dehydrogenase activity"/>
    <property type="evidence" value="ECO:0007669"/>
    <property type="project" value="UniProtKB-EC"/>
</dbReference>
<evidence type="ECO:0000313" key="6">
    <source>
        <dbReference type="EMBL" id="ERN41872.1"/>
    </source>
</evidence>
<organism evidence="6 7">
    <name type="scientific">Rubidibacter lacunae KORDI 51-2</name>
    <dbReference type="NCBI Taxonomy" id="582515"/>
    <lineage>
        <taxon>Bacteria</taxon>
        <taxon>Bacillati</taxon>
        <taxon>Cyanobacteriota</taxon>
        <taxon>Cyanophyceae</taxon>
        <taxon>Oscillatoriophycideae</taxon>
        <taxon>Chroococcales</taxon>
        <taxon>Aphanothecaceae</taxon>
        <taxon>Rubidibacter</taxon>
    </lineage>
</organism>
<dbReference type="InParanoid" id="U5DLV6"/>
<dbReference type="PROSITE" id="PS00671">
    <property type="entry name" value="D_2_HYDROXYACID_DH_3"/>
    <property type="match status" value="1"/>
</dbReference>
<dbReference type="Pfam" id="PF02826">
    <property type="entry name" value="2-Hacid_dh_C"/>
    <property type="match status" value="1"/>
</dbReference>
<dbReference type="SUPFAM" id="SSF52283">
    <property type="entry name" value="Formate/glycerate dehydrogenase catalytic domain-like"/>
    <property type="match status" value="1"/>
</dbReference>
<protein>
    <submittedName>
        <fullName evidence="6">Lactate dehydrogenase</fullName>
        <ecNumber evidence="6">1.1.1.215</ecNumber>
    </submittedName>
</protein>
<dbReference type="GO" id="GO:0005829">
    <property type="term" value="C:cytosol"/>
    <property type="evidence" value="ECO:0007669"/>
    <property type="project" value="TreeGrafter"/>
</dbReference>
<gene>
    <name evidence="6" type="ORF">KR51_00015390</name>
</gene>
<reference evidence="6 7" key="1">
    <citation type="submission" date="2013-05" db="EMBL/GenBank/DDBJ databases">
        <title>Draft genome sequence of Rubidibacter lacunae KORDI 51-2.</title>
        <authorList>
            <person name="Choi D.H."/>
            <person name="Noh J.H."/>
            <person name="Kwon K.-K."/>
            <person name="Lee J.-H."/>
            <person name="Ryu J.-Y."/>
        </authorList>
    </citation>
    <scope>NUCLEOTIDE SEQUENCE [LARGE SCALE GENOMIC DNA]</scope>
    <source>
        <strain evidence="6 7">KORDI 51-2</strain>
    </source>
</reference>
<dbReference type="SUPFAM" id="SSF51735">
    <property type="entry name" value="NAD(P)-binding Rossmann-fold domains"/>
    <property type="match status" value="1"/>
</dbReference>
<keyword evidence="7" id="KW-1185">Reference proteome</keyword>
<dbReference type="eggNOG" id="COG1052">
    <property type="taxonomic scope" value="Bacteria"/>
</dbReference>
<dbReference type="FunCoup" id="U5DLV6">
    <property type="interactions" value="234"/>
</dbReference>
<comment type="similarity">
    <text evidence="1 3">Belongs to the D-isomer specific 2-hydroxyacid dehydrogenase family.</text>
</comment>
<dbReference type="PANTHER" id="PTHR10996">
    <property type="entry name" value="2-HYDROXYACID DEHYDROGENASE-RELATED"/>
    <property type="match status" value="1"/>
</dbReference>